<sequence length="219" mass="25206">MALARQVGVFIEHPPESALGVSLGGRDGKTPTDTIKKECSKFQALHEKVEHRHPSGIPYKKHILEAQTLYSSKAQKNKIFQFLHCWIKGGAEEEEGDGSGKGQTPDLAQANQEKRPIGRKPAKQRLRTGGDEGPYKEAIKELILDKKEEKKLKGERWEEERKIKEERWKETRMIHQQKISLEKKILMWEQEQRIMFCDLSTMDSDQKNYVLAMRAQIAA</sequence>
<name>A0A2T7D3Y2_9POAL</name>
<dbReference type="OrthoDB" id="693653at2759"/>
<dbReference type="EMBL" id="CM009754">
    <property type="protein sequence ID" value="PUZ50301.1"/>
    <property type="molecule type" value="Genomic_DNA"/>
</dbReference>
<dbReference type="PANTHER" id="PTHR45125">
    <property type="entry name" value="F21J9.4-RELATED"/>
    <property type="match status" value="1"/>
</dbReference>
<reference evidence="3 4" key="1">
    <citation type="submission" date="2018-04" db="EMBL/GenBank/DDBJ databases">
        <title>WGS assembly of Panicum hallii var. hallii HAL2.</title>
        <authorList>
            <person name="Lovell J."/>
            <person name="Jenkins J."/>
            <person name="Lowry D."/>
            <person name="Mamidi S."/>
            <person name="Sreedasyam A."/>
            <person name="Weng X."/>
            <person name="Barry K."/>
            <person name="Bonette J."/>
            <person name="Campitelli B."/>
            <person name="Daum C."/>
            <person name="Gordon S."/>
            <person name="Gould B."/>
            <person name="Lipzen A."/>
            <person name="MacQueen A."/>
            <person name="Palacio-Mejia J."/>
            <person name="Plott C."/>
            <person name="Shakirov E."/>
            <person name="Shu S."/>
            <person name="Yoshinaga Y."/>
            <person name="Zane M."/>
            <person name="Rokhsar D."/>
            <person name="Grimwood J."/>
            <person name="Schmutz J."/>
            <person name="Juenger T."/>
        </authorList>
    </citation>
    <scope>NUCLEOTIDE SEQUENCE [LARGE SCALE GENOMIC DNA]</scope>
    <source>
        <strain evidence="4">cv. HAL2</strain>
    </source>
</reference>
<organism evidence="3 4">
    <name type="scientific">Panicum hallii var. hallii</name>
    <dbReference type="NCBI Taxonomy" id="1504633"/>
    <lineage>
        <taxon>Eukaryota</taxon>
        <taxon>Viridiplantae</taxon>
        <taxon>Streptophyta</taxon>
        <taxon>Embryophyta</taxon>
        <taxon>Tracheophyta</taxon>
        <taxon>Spermatophyta</taxon>
        <taxon>Magnoliopsida</taxon>
        <taxon>Liliopsida</taxon>
        <taxon>Poales</taxon>
        <taxon>Poaceae</taxon>
        <taxon>PACMAD clade</taxon>
        <taxon>Panicoideae</taxon>
        <taxon>Panicodae</taxon>
        <taxon>Paniceae</taxon>
        <taxon>Panicinae</taxon>
        <taxon>Panicum</taxon>
        <taxon>Panicum sect. Panicum</taxon>
    </lineage>
</organism>
<evidence type="ECO:0000313" key="3">
    <source>
        <dbReference type="EMBL" id="PUZ50301.1"/>
    </source>
</evidence>
<feature type="domain" description="No apical meristem-associated C-terminal" evidence="2">
    <location>
        <begin position="101"/>
        <end position="217"/>
    </location>
</feature>
<protein>
    <recommendedName>
        <fullName evidence="2">No apical meristem-associated C-terminal domain-containing protein</fullName>
    </recommendedName>
</protein>
<dbReference type="InterPro" id="IPR029466">
    <property type="entry name" value="NAM-associated_C"/>
</dbReference>
<feature type="compositionally biased region" description="Basic residues" evidence="1">
    <location>
        <begin position="117"/>
        <end position="126"/>
    </location>
</feature>
<dbReference type="PANTHER" id="PTHR45125:SF28">
    <property type="entry name" value="OS02G0603500 PROTEIN"/>
    <property type="match status" value="1"/>
</dbReference>
<feature type="region of interest" description="Disordered" evidence="1">
    <location>
        <begin position="93"/>
        <end position="133"/>
    </location>
</feature>
<dbReference type="AlphaFoldDB" id="A0A2T7D3Y2"/>
<evidence type="ECO:0000256" key="1">
    <source>
        <dbReference type="SAM" id="MobiDB-lite"/>
    </source>
</evidence>
<accession>A0A2T7D3Y2</accession>
<proteinExistence type="predicted"/>
<evidence type="ECO:0000313" key="4">
    <source>
        <dbReference type="Proteomes" id="UP000244336"/>
    </source>
</evidence>
<dbReference type="Proteomes" id="UP000244336">
    <property type="component" value="Chromosome 6"/>
</dbReference>
<evidence type="ECO:0000259" key="2">
    <source>
        <dbReference type="Pfam" id="PF14303"/>
    </source>
</evidence>
<dbReference type="Gramene" id="PUZ50301">
    <property type="protein sequence ID" value="PUZ50301"/>
    <property type="gene ID" value="GQ55_6G048100"/>
</dbReference>
<keyword evidence="4" id="KW-1185">Reference proteome</keyword>
<gene>
    <name evidence="3" type="ORF">GQ55_6G048100</name>
</gene>
<dbReference type="Pfam" id="PF14303">
    <property type="entry name" value="NAM-associated"/>
    <property type="match status" value="1"/>
</dbReference>